<evidence type="ECO:0000313" key="2">
    <source>
        <dbReference type="Proteomes" id="UP000190774"/>
    </source>
</evidence>
<reference evidence="2" key="1">
    <citation type="submission" date="2017-02" db="EMBL/GenBank/DDBJ databases">
        <authorList>
            <person name="Varghese N."/>
            <person name="Submissions S."/>
        </authorList>
    </citation>
    <scope>NUCLEOTIDE SEQUENCE [LARGE SCALE GENOMIC DNA]</scope>
    <source>
        <strain evidence="2">ATCC 700200</strain>
    </source>
</reference>
<dbReference type="AlphaFoldDB" id="A0A1T4Y4X4"/>
<keyword evidence="2" id="KW-1185">Reference proteome</keyword>
<dbReference type="EMBL" id="FUYE01000007">
    <property type="protein sequence ID" value="SKA96874.1"/>
    <property type="molecule type" value="Genomic_DNA"/>
</dbReference>
<dbReference type="Proteomes" id="UP000190774">
    <property type="component" value="Unassembled WGS sequence"/>
</dbReference>
<name>A0A1T4Y4X4_9BACT</name>
<dbReference type="RefSeq" id="WP_078813678.1">
    <property type="nucleotide sequence ID" value="NZ_FUYE01000007.1"/>
</dbReference>
<organism evidence="1 2">
    <name type="scientific">Prosthecobacter debontii</name>
    <dbReference type="NCBI Taxonomy" id="48467"/>
    <lineage>
        <taxon>Bacteria</taxon>
        <taxon>Pseudomonadati</taxon>
        <taxon>Verrucomicrobiota</taxon>
        <taxon>Verrucomicrobiia</taxon>
        <taxon>Verrucomicrobiales</taxon>
        <taxon>Verrucomicrobiaceae</taxon>
        <taxon>Prosthecobacter</taxon>
    </lineage>
</organism>
<gene>
    <name evidence="1" type="ORF">SAMN02745166_02481</name>
</gene>
<proteinExistence type="predicted"/>
<sequence length="508" mass="55113">MSQPSPAVILVILVAAGAGSGLFFSRSKPVPPATAAAKTEITTVEPGMLSAVSGTDAGESSDLLAQIKLLEGQVEYLQGQVGALQDENSQLMQKLGTLGMKGVPKMEPAVGVAEEEEPPDFVGMGIELMKFRQIQSLPVPTAGVTQSEVEQAILTWMRQKQPNEEGPRFGLALTALGWIDKPVDLLPVKAALWARQLGGWYDQASGTLMVADQDSTPGMPPPDRPLAIAFGQLLREFGGTLFPEAGKVPLTTDERLARECLLAGDAGLTRFLFSLQNPAASPASDLPSEDPDHPLNQVQAPVFVRELAMFPFRPGFEFAQTLHSAGSFAQLNAAYSRPPQSCAEIIEAERYLDNSALPSTRPDMGNVTVQDHAPYWDDSLGRFAIYTALRTYNSDEDAGQAARGWQADRLLTYASPDHKRDHAAWQTMWLSPEQAGLFFKAMRNWLLQRYDVKAATDTPAELVLDTPERHVRLLLNRNGQGVLLLDAATPDFAEAMRSTLNPQKPSAP</sequence>
<dbReference type="OrthoDB" id="179324at2"/>
<accession>A0A1T4Y4X4</accession>
<evidence type="ECO:0000313" key="1">
    <source>
        <dbReference type="EMBL" id="SKA96874.1"/>
    </source>
</evidence>
<protein>
    <submittedName>
        <fullName evidence="1">Uncharacterized protein</fullName>
    </submittedName>
</protein>
<dbReference type="STRING" id="48467.SAMN02745166_02481"/>